<dbReference type="EMBL" id="QGMY01000017">
    <property type="protein sequence ID" value="PWR69908.1"/>
    <property type="molecule type" value="Genomic_DNA"/>
</dbReference>
<proteinExistence type="predicted"/>
<reference evidence="2 3" key="1">
    <citation type="submission" date="2018-05" db="EMBL/GenBank/DDBJ databases">
        <title>Draft genome of Methanospirillum lacunae Ki8-1.</title>
        <authorList>
            <person name="Dueholm M.S."/>
            <person name="Nielsen P.H."/>
            <person name="Bakmann L.F."/>
            <person name="Otzen D.E."/>
        </authorList>
    </citation>
    <scope>NUCLEOTIDE SEQUENCE [LARGE SCALE GENOMIC DNA]</scope>
    <source>
        <strain evidence="2 3">Ki8-1</strain>
    </source>
</reference>
<protein>
    <submittedName>
        <fullName evidence="2">Uncharacterized protein</fullName>
    </submittedName>
</protein>
<accession>A0A2V2N034</accession>
<gene>
    <name evidence="2" type="ORF">DK846_15840</name>
</gene>
<keyword evidence="1" id="KW-0472">Membrane</keyword>
<evidence type="ECO:0000313" key="3">
    <source>
        <dbReference type="Proteomes" id="UP000245657"/>
    </source>
</evidence>
<dbReference type="OrthoDB" id="118141at2157"/>
<name>A0A2V2N034_9EURY</name>
<comment type="caution">
    <text evidence="2">The sequence shown here is derived from an EMBL/GenBank/DDBJ whole genome shotgun (WGS) entry which is preliminary data.</text>
</comment>
<keyword evidence="1" id="KW-1133">Transmembrane helix</keyword>
<sequence length="155" mass="17379">MNKNILLTVFLGIVLTLLSQFFIETAAAGIVAVIFLTVLLILLISEDAKNNAHPEISAVLADDAETVIVENLGTAPARSAQVRIIPDDIRYEIGDLNPDSIHRYRLPSMLRNAKAAVSWERKDGSRTERIFRLSGYEEETDLLKPLFPLFSWKEK</sequence>
<feature type="transmembrane region" description="Helical" evidence="1">
    <location>
        <begin position="29"/>
        <end position="45"/>
    </location>
</feature>
<keyword evidence="1" id="KW-0812">Transmembrane</keyword>
<dbReference type="GeneID" id="97547423"/>
<dbReference type="Proteomes" id="UP000245657">
    <property type="component" value="Unassembled WGS sequence"/>
</dbReference>
<evidence type="ECO:0000313" key="2">
    <source>
        <dbReference type="EMBL" id="PWR69908.1"/>
    </source>
</evidence>
<keyword evidence="3" id="KW-1185">Reference proteome</keyword>
<organism evidence="2 3">
    <name type="scientific">Methanospirillum lacunae</name>
    <dbReference type="NCBI Taxonomy" id="668570"/>
    <lineage>
        <taxon>Archaea</taxon>
        <taxon>Methanobacteriati</taxon>
        <taxon>Methanobacteriota</taxon>
        <taxon>Stenosarchaea group</taxon>
        <taxon>Methanomicrobia</taxon>
        <taxon>Methanomicrobiales</taxon>
        <taxon>Methanospirillaceae</taxon>
        <taxon>Methanospirillum</taxon>
    </lineage>
</organism>
<dbReference type="RefSeq" id="WP_109969973.1">
    <property type="nucleotide sequence ID" value="NZ_CP176093.1"/>
</dbReference>
<dbReference type="AlphaFoldDB" id="A0A2V2N034"/>
<evidence type="ECO:0000256" key="1">
    <source>
        <dbReference type="SAM" id="Phobius"/>
    </source>
</evidence>